<dbReference type="SFLD" id="SFLDS00005">
    <property type="entry name" value="Isoprenoid_Synthase_Type_I"/>
    <property type="match status" value="1"/>
</dbReference>
<comment type="catalytic activity">
    <reaction evidence="5">
        <text>2 (2E,6E)-farnesyl diphosphate + NADH + H(+) = squalene + 2 diphosphate + NAD(+)</text>
        <dbReference type="Rhea" id="RHEA:32299"/>
        <dbReference type="ChEBI" id="CHEBI:15378"/>
        <dbReference type="ChEBI" id="CHEBI:15440"/>
        <dbReference type="ChEBI" id="CHEBI:33019"/>
        <dbReference type="ChEBI" id="CHEBI:57540"/>
        <dbReference type="ChEBI" id="CHEBI:57945"/>
        <dbReference type="ChEBI" id="CHEBI:175763"/>
        <dbReference type="EC" id="2.5.1.21"/>
    </reaction>
</comment>
<dbReference type="InterPro" id="IPR033904">
    <property type="entry name" value="Trans_IPPS_HH"/>
</dbReference>
<gene>
    <name evidence="7" type="ORF">FA13DRAFT_1793706</name>
</gene>
<dbReference type="Gene3D" id="1.10.600.10">
    <property type="entry name" value="Farnesyl Diphosphate Synthase"/>
    <property type="match status" value="1"/>
</dbReference>
<dbReference type="FunFam" id="1.10.600.10:FF:000023">
    <property type="entry name" value="Squalene synthase"/>
    <property type="match status" value="1"/>
</dbReference>
<dbReference type="PANTHER" id="PTHR11626">
    <property type="entry name" value="FARNESYL-DIPHOSPHATE FARNESYLTRANSFERASE"/>
    <property type="match status" value="1"/>
</dbReference>
<dbReference type="SFLD" id="SFLDG01018">
    <property type="entry name" value="Squalene/Phytoene_Synthase_Lik"/>
    <property type="match status" value="1"/>
</dbReference>
<dbReference type="GO" id="GO:0005789">
    <property type="term" value="C:endoplasmic reticulum membrane"/>
    <property type="evidence" value="ECO:0007669"/>
    <property type="project" value="TreeGrafter"/>
</dbReference>
<dbReference type="PROSITE" id="PS01045">
    <property type="entry name" value="SQUALEN_PHYTOEN_SYN_2"/>
    <property type="match status" value="1"/>
</dbReference>
<accession>A0A4Y7T408</accession>
<feature type="transmembrane region" description="Helical" evidence="5">
    <location>
        <begin position="291"/>
        <end position="311"/>
    </location>
</feature>
<keyword evidence="8" id="KW-1185">Reference proteome</keyword>
<comment type="caution">
    <text evidence="7">The sequence shown here is derived from an EMBL/GenBank/DDBJ whole genome shotgun (WGS) entry which is preliminary data.</text>
</comment>
<dbReference type="NCBIfam" id="TIGR01559">
    <property type="entry name" value="squal_synth"/>
    <property type="match status" value="1"/>
</dbReference>
<dbReference type="PANTHER" id="PTHR11626:SF2">
    <property type="entry name" value="SQUALENE SYNTHASE"/>
    <property type="match status" value="1"/>
</dbReference>
<dbReference type="EC" id="2.5.1.21" evidence="3 5"/>
<dbReference type="GO" id="GO:0045338">
    <property type="term" value="P:farnesyl diphosphate metabolic process"/>
    <property type="evidence" value="ECO:0007669"/>
    <property type="project" value="InterPro"/>
</dbReference>
<organism evidence="7 8">
    <name type="scientific">Coprinellus micaceus</name>
    <name type="common">Glistening ink-cap mushroom</name>
    <name type="synonym">Coprinus micaceus</name>
    <dbReference type="NCBI Taxonomy" id="71717"/>
    <lineage>
        <taxon>Eukaryota</taxon>
        <taxon>Fungi</taxon>
        <taxon>Dikarya</taxon>
        <taxon>Basidiomycota</taxon>
        <taxon>Agaricomycotina</taxon>
        <taxon>Agaricomycetes</taxon>
        <taxon>Agaricomycetidae</taxon>
        <taxon>Agaricales</taxon>
        <taxon>Agaricineae</taxon>
        <taxon>Psathyrellaceae</taxon>
        <taxon>Coprinellus</taxon>
    </lineage>
</organism>
<name>A0A4Y7T408_COPMI</name>
<comment type="pathway">
    <text evidence="5">Terpene metabolism; lanosterol biosynthesis; lanosterol from farnesyl diphosphate: step 1/3.</text>
</comment>
<feature type="signal peptide" evidence="6">
    <location>
        <begin position="1"/>
        <end position="17"/>
    </location>
</feature>
<dbReference type="STRING" id="71717.A0A4Y7T408"/>
<evidence type="ECO:0000256" key="4">
    <source>
        <dbReference type="ARBA" id="ARBA00022679"/>
    </source>
</evidence>
<dbReference type="InterPro" id="IPR019845">
    <property type="entry name" value="Squalene/phytoene_synthase_CS"/>
</dbReference>
<keyword evidence="6" id="KW-0732">Signal</keyword>
<dbReference type="SUPFAM" id="SSF48576">
    <property type="entry name" value="Terpenoid synthases"/>
    <property type="match status" value="1"/>
</dbReference>
<comment type="function">
    <text evidence="5">Catalyzes the condensation of 2 farnesyl pyrophosphate (FPP) moieties to form squalene.</text>
</comment>
<feature type="transmembrane region" description="Helical" evidence="5">
    <location>
        <begin position="437"/>
        <end position="459"/>
    </location>
</feature>
<comment type="catalytic activity">
    <reaction evidence="5">
        <text>2 (2E,6E)-farnesyl diphosphate + NADPH + H(+) = squalene + 2 diphosphate + NADP(+)</text>
        <dbReference type="Rhea" id="RHEA:32295"/>
        <dbReference type="ChEBI" id="CHEBI:15378"/>
        <dbReference type="ChEBI" id="CHEBI:15440"/>
        <dbReference type="ChEBI" id="CHEBI:33019"/>
        <dbReference type="ChEBI" id="CHEBI:57783"/>
        <dbReference type="ChEBI" id="CHEBI:58349"/>
        <dbReference type="ChEBI" id="CHEBI:175763"/>
        <dbReference type="EC" id="2.5.1.21"/>
    </reaction>
</comment>
<dbReference type="InterPro" id="IPR006449">
    <property type="entry name" value="Squal_synth-like"/>
</dbReference>
<dbReference type="Proteomes" id="UP000298030">
    <property type="component" value="Unassembled WGS sequence"/>
</dbReference>
<dbReference type="PROSITE" id="PS01044">
    <property type="entry name" value="SQUALEN_PHYTOEN_SYN_1"/>
    <property type="match status" value="1"/>
</dbReference>
<dbReference type="Pfam" id="PF00494">
    <property type="entry name" value="SQS_PSY"/>
    <property type="match status" value="1"/>
</dbReference>
<comment type="cofactor">
    <cofactor evidence="1 5">
        <name>Mg(2+)</name>
        <dbReference type="ChEBI" id="CHEBI:18420"/>
    </cofactor>
</comment>
<dbReference type="EMBL" id="QPFP01000030">
    <property type="protein sequence ID" value="TEB28865.1"/>
    <property type="molecule type" value="Genomic_DNA"/>
</dbReference>
<dbReference type="OrthoDB" id="431150at2759"/>
<evidence type="ECO:0000313" key="7">
    <source>
        <dbReference type="EMBL" id="TEB28865.1"/>
    </source>
</evidence>
<evidence type="ECO:0000256" key="3">
    <source>
        <dbReference type="ARBA" id="ARBA00012373"/>
    </source>
</evidence>
<comment type="similarity">
    <text evidence="2 5">Belongs to the phytoene/squalene synthase family.</text>
</comment>
<keyword evidence="5" id="KW-0812">Transmembrane</keyword>
<evidence type="ECO:0000256" key="6">
    <source>
        <dbReference type="SAM" id="SignalP"/>
    </source>
</evidence>
<dbReference type="InterPro" id="IPR044844">
    <property type="entry name" value="Trans_IPPS_euk-type"/>
</dbReference>
<feature type="chain" id="PRO_5021404477" description="Squalene synthase" evidence="6">
    <location>
        <begin position="18"/>
        <end position="511"/>
    </location>
</feature>
<reference evidence="7 8" key="1">
    <citation type="journal article" date="2019" name="Nat. Ecol. Evol.">
        <title>Megaphylogeny resolves global patterns of mushroom evolution.</title>
        <authorList>
            <person name="Varga T."/>
            <person name="Krizsan K."/>
            <person name="Foldi C."/>
            <person name="Dima B."/>
            <person name="Sanchez-Garcia M."/>
            <person name="Sanchez-Ramirez S."/>
            <person name="Szollosi G.J."/>
            <person name="Szarkandi J.G."/>
            <person name="Papp V."/>
            <person name="Albert L."/>
            <person name="Andreopoulos W."/>
            <person name="Angelini C."/>
            <person name="Antonin V."/>
            <person name="Barry K.W."/>
            <person name="Bougher N.L."/>
            <person name="Buchanan P."/>
            <person name="Buyck B."/>
            <person name="Bense V."/>
            <person name="Catcheside P."/>
            <person name="Chovatia M."/>
            <person name="Cooper J."/>
            <person name="Damon W."/>
            <person name="Desjardin D."/>
            <person name="Finy P."/>
            <person name="Geml J."/>
            <person name="Haridas S."/>
            <person name="Hughes K."/>
            <person name="Justo A."/>
            <person name="Karasinski D."/>
            <person name="Kautmanova I."/>
            <person name="Kiss B."/>
            <person name="Kocsube S."/>
            <person name="Kotiranta H."/>
            <person name="LaButti K.M."/>
            <person name="Lechner B.E."/>
            <person name="Liimatainen K."/>
            <person name="Lipzen A."/>
            <person name="Lukacs Z."/>
            <person name="Mihaltcheva S."/>
            <person name="Morgado L.N."/>
            <person name="Niskanen T."/>
            <person name="Noordeloos M.E."/>
            <person name="Ohm R.A."/>
            <person name="Ortiz-Santana B."/>
            <person name="Ovrebo C."/>
            <person name="Racz N."/>
            <person name="Riley R."/>
            <person name="Savchenko A."/>
            <person name="Shiryaev A."/>
            <person name="Soop K."/>
            <person name="Spirin V."/>
            <person name="Szebenyi C."/>
            <person name="Tomsovsky M."/>
            <person name="Tulloss R.E."/>
            <person name="Uehling J."/>
            <person name="Grigoriev I.V."/>
            <person name="Vagvolgyi C."/>
            <person name="Papp T."/>
            <person name="Martin F.M."/>
            <person name="Miettinen O."/>
            <person name="Hibbett D.S."/>
            <person name="Nagy L.G."/>
        </authorList>
    </citation>
    <scope>NUCLEOTIDE SEQUENCE [LARGE SCALE GENOMIC DNA]</scope>
    <source>
        <strain evidence="7 8">FP101781</strain>
    </source>
</reference>
<evidence type="ECO:0000256" key="2">
    <source>
        <dbReference type="ARBA" id="ARBA00006251"/>
    </source>
</evidence>
<dbReference type="GO" id="GO:0051996">
    <property type="term" value="F:squalene synthase [NAD(P)H] activity"/>
    <property type="evidence" value="ECO:0007669"/>
    <property type="project" value="UniProtKB-UniRule"/>
</dbReference>
<dbReference type="GO" id="GO:0006696">
    <property type="term" value="P:ergosterol biosynthetic process"/>
    <property type="evidence" value="ECO:0007669"/>
    <property type="project" value="TreeGrafter"/>
</dbReference>
<keyword evidence="5" id="KW-0472">Membrane</keyword>
<protein>
    <recommendedName>
        <fullName evidence="3 5">Squalene synthase</fullName>
        <shortName evidence="5">SQS</shortName>
        <shortName evidence="5">SS</shortName>
        <ecNumber evidence="3 5">2.5.1.21</ecNumber>
    </recommendedName>
</protein>
<keyword evidence="5" id="KW-1133">Transmembrane helix</keyword>
<keyword evidence="4 5" id="KW-0808">Transferase</keyword>
<proteinExistence type="inferred from homology"/>
<dbReference type="CDD" id="cd00683">
    <property type="entry name" value="Trans_IPPS_HH"/>
    <property type="match status" value="1"/>
</dbReference>
<sequence length="511" mass="58666">MAATNWIVLLLTHPLEFKTLLQFYLYHEQKRDIKAIKEHPTSGWDRESMRRCWDFLDMTSRSFAAVIKELEGDLARTICLFYLVLRGLDTIEDDMTIPDDVKQPILRNFHKHTVTPGWKFDGCGPNEKDRQLLVEYDIVVEEVNRLAPHYRDVIVDICHKMENGMADFAHKAATTGSIYLERISDYDLYCHYVAGLVGEGLSRIFSASGKEASWVGDQLELSDSMGLLLQKTNIIRDYREDTDEQRYFWPREIWGKYGFKEMKEMYAPEAAEQAQWVDALDYLRFLKNQTVFNFCAIPATMAIATLELCFMNPTMFQRNIKIRKAEAAGLIMRSTNPREVGLIFREYARKIHAKAVPSDPNYLKLAVSCGRIEQWFQHNYPSFVQVVDSGNGPKAEIDETDARSRILALESEQDKAMAAKEESVGHNYEETSVKETLMYLLAAVAVLVGFCSISVYLILHFFDEPNTGDFAYPNPREVVSKVIETVTFGLVKSSDLKFLRSGILWSSFSIF</sequence>
<dbReference type="GO" id="GO:0055056">
    <property type="term" value="F:D-glucose transmembrane transporter activity"/>
    <property type="evidence" value="ECO:0007669"/>
    <property type="project" value="UniProtKB-UniRule"/>
</dbReference>
<evidence type="ECO:0000256" key="1">
    <source>
        <dbReference type="ARBA" id="ARBA00001946"/>
    </source>
</evidence>
<dbReference type="InterPro" id="IPR002060">
    <property type="entry name" value="Squ/phyt_synthse"/>
</dbReference>
<dbReference type="AlphaFoldDB" id="A0A4Y7T408"/>
<dbReference type="UniPathway" id="UPA00767">
    <property type="reaction ID" value="UER00751"/>
</dbReference>
<dbReference type="InterPro" id="IPR008949">
    <property type="entry name" value="Isoprenoid_synthase_dom_sf"/>
</dbReference>
<evidence type="ECO:0000256" key="5">
    <source>
        <dbReference type="RuleBase" id="RU368088"/>
    </source>
</evidence>
<evidence type="ECO:0000313" key="8">
    <source>
        <dbReference type="Proteomes" id="UP000298030"/>
    </source>
</evidence>